<feature type="site" description="Important for substrate specificity" evidence="6">
    <location>
        <position position="192"/>
    </location>
</feature>
<dbReference type="SUPFAM" id="SSF52317">
    <property type="entry name" value="Class I glutamine amidotransferase-like"/>
    <property type="match status" value="1"/>
</dbReference>
<dbReference type="InterPro" id="IPR029062">
    <property type="entry name" value="Class_I_gatase-like"/>
</dbReference>
<dbReference type="Gene3D" id="3.40.50.880">
    <property type="match status" value="1"/>
</dbReference>
<dbReference type="OrthoDB" id="9772423at2"/>
<proteinExistence type="inferred from homology"/>
<dbReference type="CDD" id="cd03131">
    <property type="entry name" value="GATase1_HTS"/>
    <property type="match status" value="1"/>
</dbReference>
<keyword evidence="2 6" id="KW-0963">Cytoplasm</keyword>
<dbReference type="PIRSF" id="PIRSF000450">
    <property type="entry name" value="H_ser_succinyltr"/>
    <property type="match status" value="1"/>
</dbReference>
<comment type="pathway">
    <text evidence="6">Amino-acid biosynthesis; L-methionine biosynthesis via de novo pathway; O-succinyl-L-homoserine from L-homoserine: step 1/1.</text>
</comment>
<comment type="similarity">
    <text evidence="6">Belongs to the MetA family.</text>
</comment>
<keyword evidence="5 6" id="KW-0012">Acyltransferase</keyword>
<comment type="function">
    <text evidence="6">Transfers a succinyl group from succinyl-CoA to L-homoserine, forming succinyl-L-homoserine.</text>
</comment>
<name>A0A2P5SZY6_9GAMM</name>
<evidence type="ECO:0000256" key="4">
    <source>
        <dbReference type="ARBA" id="ARBA00022679"/>
    </source>
</evidence>
<feature type="binding site" evidence="6">
    <location>
        <position position="250"/>
    </location>
    <ligand>
        <name>substrate</name>
    </ligand>
</feature>
<evidence type="ECO:0000256" key="6">
    <source>
        <dbReference type="HAMAP-Rule" id="MF_00295"/>
    </source>
</evidence>
<feature type="binding site" evidence="6">
    <location>
        <position position="163"/>
    </location>
    <ligand>
        <name>substrate</name>
    </ligand>
</feature>
<sequence>MPINVPHCLPAVKLLRSENIFVITSSYVRIEEIRPLKLLILNLMPRKIDTENQLLRLISNFPLQTDIKLIRVNSHKSKNTSKDHINNFYCELDHIYNDYFDGLIITGAPLGLIDFHDVSYWPQIRKILFWAKEHVTSTLLICWAVQAALNILYGIPKQIRSNKLFGIFNHKLLKSNSLLTRGFDINFFAPHSRYADFSIQLIQNYTDLELHAKVELSSDAYIMSSIDKRLVFVTGHPEYDLLTLSNEYHRDVDLDINTQVPYNYYPENDPTLLPTISWKSHGNLLFSNWLNYYVYQKIPFN</sequence>
<feature type="active site" description="Proton acceptor" evidence="6">
    <location>
        <position position="236"/>
    </location>
</feature>
<feature type="active site" description="Acyl-thioester intermediate" evidence="6 7">
    <location>
        <position position="142"/>
    </location>
</feature>
<evidence type="ECO:0000256" key="5">
    <source>
        <dbReference type="ARBA" id="ARBA00023315"/>
    </source>
</evidence>
<reference evidence="8 9" key="1">
    <citation type="journal article" date="2018" name="Genome Biol. Evol.">
        <title>Cladogenesis and Genomic Streamlining in Extracellular Endosymbionts of Tropical Stink Bugs.</title>
        <authorList>
            <person name="Otero-Bravo A."/>
            <person name="Goffredi S."/>
            <person name="Sabree Z.L."/>
        </authorList>
    </citation>
    <scope>NUCLEOTIDE SEQUENCE [LARGE SCALE GENOMIC DNA]</scope>
    <source>
        <strain evidence="8 9">SoEE</strain>
    </source>
</reference>
<evidence type="ECO:0000313" key="8">
    <source>
        <dbReference type="EMBL" id="PPI87897.1"/>
    </source>
</evidence>
<evidence type="ECO:0000256" key="2">
    <source>
        <dbReference type="ARBA" id="ARBA00022490"/>
    </source>
</evidence>
<dbReference type="AlphaFoldDB" id="A0A2P5SZY6"/>
<keyword evidence="6" id="KW-0486">Methionine biosynthesis</keyword>
<evidence type="ECO:0000256" key="7">
    <source>
        <dbReference type="PIRSR" id="PIRSR000450-1"/>
    </source>
</evidence>
<dbReference type="NCBIfam" id="TIGR01001">
    <property type="entry name" value="metA"/>
    <property type="match status" value="1"/>
</dbReference>
<comment type="catalytic activity">
    <reaction evidence="6">
        <text>L-homoserine + succinyl-CoA = O-succinyl-L-homoserine + CoA</text>
        <dbReference type="Rhea" id="RHEA:22008"/>
        <dbReference type="ChEBI" id="CHEBI:57287"/>
        <dbReference type="ChEBI" id="CHEBI:57292"/>
        <dbReference type="ChEBI" id="CHEBI:57476"/>
        <dbReference type="ChEBI" id="CHEBI:57661"/>
        <dbReference type="EC" id="2.3.1.46"/>
    </reaction>
</comment>
<comment type="caution">
    <text evidence="8">The sequence shown here is derived from an EMBL/GenBank/DDBJ whole genome shotgun (WGS) entry which is preliminary data.</text>
</comment>
<dbReference type="HAMAP" id="MF_00295">
    <property type="entry name" value="MetA_acyltransf"/>
    <property type="match status" value="1"/>
</dbReference>
<accession>A0A2P5SZY6</accession>
<evidence type="ECO:0000313" key="9">
    <source>
        <dbReference type="Proteomes" id="UP000296153"/>
    </source>
</evidence>
<feature type="site" description="Important for acyl-CoA specificity" evidence="6">
    <location>
        <position position="111"/>
    </location>
</feature>
<dbReference type="GO" id="GO:0008899">
    <property type="term" value="F:homoserine O-succinyltransferase activity"/>
    <property type="evidence" value="ECO:0007669"/>
    <property type="project" value="UniProtKB-EC"/>
</dbReference>
<feature type="binding site" evidence="6">
    <location>
        <position position="192"/>
    </location>
    <ligand>
        <name>substrate</name>
    </ligand>
</feature>
<dbReference type="EC" id="2.3.1.46" evidence="6"/>
<dbReference type="UniPathway" id="UPA00051">
    <property type="reaction ID" value="UER00075"/>
</dbReference>
<gene>
    <name evidence="6" type="primary">metAS</name>
    <name evidence="8" type="ORF">CRV12_01620</name>
</gene>
<dbReference type="Proteomes" id="UP000296153">
    <property type="component" value="Unassembled WGS sequence"/>
</dbReference>
<dbReference type="Pfam" id="PF04204">
    <property type="entry name" value="HTS"/>
    <property type="match status" value="1"/>
</dbReference>
<feature type="active site" evidence="6">
    <location>
        <position position="238"/>
    </location>
</feature>
<dbReference type="InterPro" id="IPR005697">
    <property type="entry name" value="HST_MetA"/>
</dbReference>
<keyword evidence="3 6" id="KW-0028">Amino-acid biosynthesis</keyword>
<dbReference type="EMBL" id="PDKT01000002">
    <property type="protein sequence ID" value="PPI87897.1"/>
    <property type="molecule type" value="Genomic_DNA"/>
</dbReference>
<protein>
    <recommendedName>
        <fullName evidence="6">Homoserine O-succinyltransferase</fullName>
        <shortName evidence="6">HST</shortName>
        <ecNumber evidence="6">2.3.1.46</ecNumber>
    </recommendedName>
    <alternativeName>
        <fullName evidence="6">Homoserine transsuccinylase</fullName>
        <shortName evidence="6">HTS</shortName>
    </alternativeName>
</protein>
<evidence type="ECO:0000256" key="1">
    <source>
        <dbReference type="ARBA" id="ARBA00004496"/>
    </source>
</evidence>
<dbReference type="PANTHER" id="PTHR20919:SF0">
    <property type="entry name" value="HOMOSERINE O-SUCCINYLTRANSFERASE"/>
    <property type="match status" value="1"/>
</dbReference>
<dbReference type="PANTHER" id="PTHR20919">
    <property type="entry name" value="HOMOSERINE O-SUCCINYLTRANSFERASE"/>
    <property type="match status" value="1"/>
</dbReference>
<keyword evidence="4 6" id="KW-0808">Transferase</keyword>
<dbReference type="GO" id="GO:0004414">
    <property type="term" value="F:homoserine O-acetyltransferase activity"/>
    <property type="evidence" value="ECO:0007669"/>
    <property type="project" value="UniProtKB-UniRule"/>
</dbReference>
<dbReference type="GO" id="GO:0019281">
    <property type="term" value="P:L-methionine biosynthetic process from homoserine via O-succinyl-L-homoserine and cystathionine"/>
    <property type="evidence" value="ECO:0007669"/>
    <property type="project" value="InterPro"/>
</dbReference>
<comment type="subcellular location">
    <subcellularLocation>
        <location evidence="1 6">Cytoplasm</location>
    </subcellularLocation>
</comment>
<evidence type="ECO:0000256" key="3">
    <source>
        <dbReference type="ARBA" id="ARBA00022605"/>
    </source>
</evidence>
<comment type="caution">
    <text evidence="6">Lacks conserved residue(s) required for the propagation of feature annotation.</text>
</comment>
<dbReference type="FunFam" id="3.40.50.880:FF:000004">
    <property type="entry name" value="Homoserine O-succinyltransferase"/>
    <property type="match status" value="1"/>
</dbReference>
<dbReference type="RefSeq" id="WP_136130926.1">
    <property type="nucleotide sequence ID" value="NZ_PDKT01000002.1"/>
</dbReference>
<dbReference type="GO" id="GO:0005737">
    <property type="term" value="C:cytoplasm"/>
    <property type="evidence" value="ECO:0007669"/>
    <property type="project" value="UniProtKB-SubCell"/>
</dbReference>
<organism evidence="8 9">
    <name type="scientific">Candidatus Pantoea edessiphila</name>
    <dbReference type="NCBI Taxonomy" id="2044610"/>
    <lineage>
        <taxon>Bacteria</taxon>
        <taxon>Pseudomonadati</taxon>
        <taxon>Pseudomonadota</taxon>
        <taxon>Gammaproteobacteria</taxon>
        <taxon>Enterobacterales</taxon>
        <taxon>Erwiniaceae</taxon>
        <taxon>Pantoea</taxon>
    </lineage>
</organism>
<dbReference type="InterPro" id="IPR033752">
    <property type="entry name" value="MetA_family"/>
</dbReference>